<dbReference type="AlphaFoldDB" id="A0AAP3E3X2"/>
<comment type="caution">
    <text evidence="1">The sequence shown here is derived from an EMBL/GenBank/DDBJ whole genome shotgun (WGS) entry which is preliminary data.</text>
</comment>
<evidence type="ECO:0000313" key="2">
    <source>
        <dbReference type="Proteomes" id="UP001321018"/>
    </source>
</evidence>
<gene>
    <name evidence="1" type="ORF">OB960_22275</name>
</gene>
<name>A0AAP3E3X2_9EURY</name>
<dbReference type="RefSeq" id="WP_338005917.1">
    <property type="nucleotide sequence ID" value="NZ_JAOPKA010000022.1"/>
</dbReference>
<evidence type="ECO:0000313" key="1">
    <source>
        <dbReference type="EMBL" id="MCU4744111.1"/>
    </source>
</evidence>
<dbReference type="EMBL" id="JAOPKA010000022">
    <property type="protein sequence ID" value="MCU4744111.1"/>
    <property type="molecule type" value="Genomic_DNA"/>
</dbReference>
<proteinExistence type="predicted"/>
<dbReference type="Proteomes" id="UP001321018">
    <property type="component" value="Unassembled WGS sequence"/>
</dbReference>
<accession>A0AAP3E3X2</accession>
<organism evidence="1 2">
    <name type="scientific">Natronoglomus mannanivorans</name>
    <dbReference type="NCBI Taxonomy" id="2979990"/>
    <lineage>
        <taxon>Archaea</taxon>
        <taxon>Methanobacteriati</taxon>
        <taxon>Methanobacteriota</taxon>
        <taxon>Stenosarchaea group</taxon>
        <taxon>Halobacteria</taxon>
        <taxon>Halobacteriales</taxon>
        <taxon>Natrialbaceae</taxon>
        <taxon>Natronoglomus</taxon>
    </lineage>
</organism>
<protein>
    <submittedName>
        <fullName evidence="1">Uncharacterized protein</fullName>
    </submittedName>
</protein>
<sequence length="117" mass="13916">MHYADCLRASLSKAIVDDRGERGADKLATMLLEADTTITWLVGLRYNCAQAILWRRRVIFTAPVSLDQFKSQRRVNPEGKEFYNREELLEWISDQTWSWLHPRYRWILQGSEQLWND</sequence>
<reference evidence="1" key="1">
    <citation type="submission" date="2022-09" db="EMBL/GenBank/DDBJ databases">
        <title>Enrichment on poylsaccharides allowed isolation of novel metabolic and taxonomic groups of Haloarchaea.</title>
        <authorList>
            <person name="Sorokin D.Y."/>
            <person name="Elcheninov A.G."/>
            <person name="Khizhniak T.V."/>
            <person name="Kolganova T.V."/>
            <person name="Kublanov I.V."/>
        </authorList>
    </citation>
    <scope>NUCLEOTIDE SEQUENCE</scope>
    <source>
        <strain evidence="1">AArc-xg1-1</strain>
    </source>
</reference>